<feature type="non-terminal residue" evidence="1">
    <location>
        <position position="1"/>
    </location>
</feature>
<gene>
    <name evidence="1" type="ORF">FXN67_29800</name>
</gene>
<dbReference type="Proteomes" id="UP000322977">
    <property type="component" value="Unassembled WGS sequence"/>
</dbReference>
<protein>
    <submittedName>
        <fullName evidence="1">HAD family hydrolase</fullName>
    </submittedName>
</protein>
<name>A0A5D3JG50_KLEPN</name>
<evidence type="ECO:0000313" key="1">
    <source>
        <dbReference type="EMBL" id="TYL70474.1"/>
    </source>
</evidence>
<organism evidence="1 2">
    <name type="scientific">Klebsiella pneumoniae</name>
    <dbReference type="NCBI Taxonomy" id="573"/>
    <lineage>
        <taxon>Bacteria</taxon>
        <taxon>Pseudomonadati</taxon>
        <taxon>Pseudomonadota</taxon>
        <taxon>Gammaproteobacteria</taxon>
        <taxon>Enterobacterales</taxon>
        <taxon>Enterobacteriaceae</taxon>
        <taxon>Klebsiella/Raoultella group</taxon>
        <taxon>Klebsiella</taxon>
        <taxon>Klebsiella pneumoniae complex</taxon>
    </lineage>
</organism>
<dbReference type="EMBL" id="VSSY01000089">
    <property type="protein sequence ID" value="TYL70474.1"/>
    <property type="molecule type" value="Genomic_DNA"/>
</dbReference>
<proteinExistence type="predicted"/>
<reference evidence="1 2" key="1">
    <citation type="submission" date="2019-08" db="EMBL/GenBank/DDBJ databases">
        <title>Phenotypic and genetic characterization of extended-spectrum b-lactamase-producing hypermucoviscous Klebsiella pneumoniae from Chile.</title>
        <authorList>
            <person name="Morales-Leon F."/>
            <person name="Caro C."/>
            <person name="Opazo-Capurro A."/>
            <person name="Lincopan N."/>
            <person name="Dominguez-Yevenes M."/>
            <person name="Lima C."/>
            <person name="Bello-Toledo H."/>
            <person name="Gonzalez-Rocha G."/>
        </authorList>
    </citation>
    <scope>NUCLEOTIDE SEQUENCE [LARGE SCALE GENOMIC DNA]</scope>
    <source>
        <strain evidence="1 2">UCO-494</strain>
    </source>
</reference>
<sequence length="44" mass="4565">QSAGIATIVIAEDSQHARFQAAAGRYQTLPELLEALSAEPAAVV</sequence>
<accession>A0A5D3JG50</accession>
<keyword evidence="1" id="KW-0378">Hydrolase</keyword>
<dbReference type="GO" id="GO:0016787">
    <property type="term" value="F:hydrolase activity"/>
    <property type="evidence" value="ECO:0007669"/>
    <property type="project" value="UniProtKB-KW"/>
</dbReference>
<evidence type="ECO:0000313" key="2">
    <source>
        <dbReference type="Proteomes" id="UP000322977"/>
    </source>
</evidence>
<dbReference type="AlphaFoldDB" id="A0A5D3JG50"/>
<comment type="caution">
    <text evidence="1">The sequence shown here is derived from an EMBL/GenBank/DDBJ whole genome shotgun (WGS) entry which is preliminary data.</text>
</comment>